<evidence type="ECO:0000256" key="3">
    <source>
        <dbReference type="ARBA" id="ARBA00022475"/>
    </source>
</evidence>
<comment type="subcellular location">
    <subcellularLocation>
        <location evidence="1">Cell membrane</location>
        <topology evidence="1">Multi-pass membrane protein</topology>
    </subcellularLocation>
</comment>
<dbReference type="SUPFAM" id="SSF103473">
    <property type="entry name" value="MFS general substrate transporter"/>
    <property type="match status" value="1"/>
</dbReference>
<feature type="transmembrane region" description="Helical" evidence="7">
    <location>
        <begin position="137"/>
        <end position="156"/>
    </location>
</feature>
<keyword evidence="3" id="KW-1003">Cell membrane</keyword>
<feature type="transmembrane region" description="Helical" evidence="7">
    <location>
        <begin position="329"/>
        <end position="348"/>
    </location>
</feature>
<dbReference type="AlphaFoldDB" id="A0A6N6N6P1"/>
<organism evidence="9 10">
    <name type="scientific">Pseudodesulfovibrio senegalensis</name>
    <dbReference type="NCBI Taxonomy" id="1721087"/>
    <lineage>
        <taxon>Bacteria</taxon>
        <taxon>Pseudomonadati</taxon>
        <taxon>Thermodesulfobacteriota</taxon>
        <taxon>Desulfovibrionia</taxon>
        <taxon>Desulfovibrionales</taxon>
        <taxon>Desulfovibrionaceae</taxon>
    </lineage>
</organism>
<protein>
    <submittedName>
        <fullName evidence="9">MFS transporter</fullName>
    </submittedName>
</protein>
<proteinExistence type="predicted"/>
<feature type="transmembrane region" description="Helical" evidence="7">
    <location>
        <begin position="162"/>
        <end position="181"/>
    </location>
</feature>
<feature type="transmembrane region" description="Helical" evidence="7">
    <location>
        <begin position="46"/>
        <end position="66"/>
    </location>
</feature>
<feature type="transmembrane region" description="Helical" evidence="7">
    <location>
        <begin position="107"/>
        <end position="125"/>
    </location>
</feature>
<dbReference type="PROSITE" id="PS50850">
    <property type="entry name" value="MFS"/>
    <property type="match status" value="1"/>
</dbReference>
<evidence type="ECO:0000256" key="7">
    <source>
        <dbReference type="SAM" id="Phobius"/>
    </source>
</evidence>
<dbReference type="OrthoDB" id="5525432at2"/>
<keyword evidence="6 7" id="KW-0472">Membrane</keyword>
<dbReference type="GO" id="GO:0022857">
    <property type="term" value="F:transmembrane transporter activity"/>
    <property type="evidence" value="ECO:0007669"/>
    <property type="project" value="InterPro"/>
</dbReference>
<accession>A0A6N6N6P1</accession>
<feature type="transmembrane region" description="Helical" evidence="7">
    <location>
        <begin position="242"/>
        <end position="260"/>
    </location>
</feature>
<feature type="transmembrane region" description="Helical" evidence="7">
    <location>
        <begin position="201"/>
        <end position="222"/>
    </location>
</feature>
<dbReference type="EMBL" id="WAIE01000001">
    <property type="protein sequence ID" value="KAB1443145.1"/>
    <property type="molecule type" value="Genomic_DNA"/>
</dbReference>
<dbReference type="Proteomes" id="UP000438699">
    <property type="component" value="Unassembled WGS sequence"/>
</dbReference>
<dbReference type="InterPro" id="IPR050171">
    <property type="entry name" value="MFS_Transporters"/>
</dbReference>
<evidence type="ECO:0000313" key="9">
    <source>
        <dbReference type="EMBL" id="KAB1443145.1"/>
    </source>
</evidence>
<reference evidence="9 10" key="1">
    <citation type="journal article" date="2017" name="Int. J. Syst. Evol. Microbiol.">
        <title>Desulfovibrio senegalensis sp. nov., a mesophilic sulfate reducer isolated from marine sediment.</title>
        <authorList>
            <person name="Thioye A."/>
            <person name="Gam Z.B.A."/>
            <person name="Mbengue M."/>
            <person name="Cayol J.L."/>
            <person name="Joseph-Bartoli M."/>
            <person name="Toure-Kane C."/>
            <person name="Labat M."/>
        </authorList>
    </citation>
    <scope>NUCLEOTIDE SEQUENCE [LARGE SCALE GENOMIC DNA]</scope>
    <source>
        <strain evidence="9 10">DSM 101509</strain>
    </source>
</reference>
<feature type="transmembrane region" description="Helical" evidence="7">
    <location>
        <begin position="78"/>
        <end position="95"/>
    </location>
</feature>
<dbReference type="InterPro" id="IPR011701">
    <property type="entry name" value="MFS"/>
</dbReference>
<sequence length="407" mass="43431">MKDKLSPLLRPLLLITAMFAAMGGPALAPALPEIKATYHAIPGIEFWTKWLVGISGLFAAIGAPLFGWLSDNWGRRRSLVLALAGWGVFGGSGMIEQPFWMLLMGRAGLGLSLGGLLAANTALIAESFGSMERRRMMGLQSTCTSLGVIFSLIISGWLAELHWHWCFSLYLLALVALPLALLTPTPKASPAPTGERPPSPFVGSFLLITLFALLGMAAFNVIPTQIPFFLKQEGDYAARHLGMALTIMPIVSGITARFYATISRTTGLWNLFLMGGGFLMAGFFAISFSHGSTLSLTGMALVGIGIGISMPHVNVVMATIIPPRSVGRALGFLAGCKFLGLFASPLIMQPVLAASGYRDMFRFAGVLLFLGAVLLAVAGPRFHARDVRNGRCLTDEPTPVHNNPEGV</sequence>
<keyword evidence="10" id="KW-1185">Reference proteome</keyword>
<evidence type="ECO:0000256" key="2">
    <source>
        <dbReference type="ARBA" id="ARBA00022448"/>
    </source>
</evidence>
<dbReference type="InterPro" id="IPR036259">
    <property type="entry name" value="MFS_trans_sf"/>
</dbReference>
<feature type="transmembrane region" description="Helical" evidence="7">
    <location>
        <begin position="360"/>
        <end position="378"/>
    </location>
</feature>
<evidence type="ECO:0000256" key="6">
    <source>
        <dbReference type="ARBA" id="ARBA00023136"/>
    </source>
</evidence>
<keyword evidence="2" id="KW-0813">Transport</keyword>
<keyword evidence="4 7" id="KW-0812">Transmembrane</keyword>
<dbReference type="RefSeq" id="WP_151149477.1">
    <property type="nucleotide sequence ID" value="NZ_WAIE01000001.1"/>
</dbReference>
<evidence type="ECO:0000259" key="8">
    <source>
        <dbReference type="PROSITE" id="PS50850"/>
    </source>
</evidence>
<evidence type="ECO:0000313" key="10">
    <source>
        <dbReference type="Proteomes" id="UP000438699"/>
    </source>
</evidence>
<name>A0A6N6N6P1_9BACT</name>
<dbReference type="Pfam" id="PF07690">
    <property type="entry name" value="MFS_1"/>
    <property type="match status" value="1"/>
</dbReference>
<keyword evidence="5 7" id="KW-1133">Transmembrane helix</keyword>
<dbReference type="Gene3D" id="1.20.1250.20">
    <property type="entry name" value="MFS general substrate transporter like domains"/>
    <property type="match status" value="1"/>
</dbReference>
<feature type="transmembrane region" description="Helical" evidence="7">
    <location>
        <begin position="267"/>
        <end position="288"/>
    </location>
</feature>
<feature type="transmembrane region" description="Helical" evidence="7">
    <location>
        <begin position="294"/>
        <end position="317"/>
    </location>
</feature>
<dbReference type="GO" id="GO:0005886">
    <property type="term" value="C:plasma membrane"/>
    <property type="evidence" value="ECO:0007669"/>
    <property type="project" value="UniProtKB-SubCell"/>
</dbReference>
<dbReference type="PANTHER" id="PTHR23517">
    <property type="entry name" value="RESISTANCE PROTEIN MDTM, PUTATIVE-RELATED-RELATED"/>
    <property type="match status" value="1"/>
</dbReference>
<dbReference type="InterPro" id="IPR020846">
    <property type="entry name" value="MFS_dom"/>
</dbReference>
<gene>
    <name evidence="9" type="ORF">F8A88_02455</name>
</gene>
<comment type="caution">
    <text evidence="9">The sequence shown here is derived from an EMBL/GenBank/DDBJ whole genome shotgun (WGS) entry which is preliminary data.</text>
</comment>
<evidence type="ECO:0000256" key="5">
    <source>
        <dbReference type="ARBA" id="ARBA00022989"/>
    </source>
</evidence>
<evidence type="ECO:0000256" key="4">
    <source>
        <dbReference type="ARBA" id="ARBA00022692"/>
    </source>
</evidence>
<feature type="domain" description="Major facilitator superfamily (MFS) profile" evidence="8">
    <location>
        <begin position="9"/>
        <end position="383"/>
    </location>
</feature>
<evidence type="ECO:0000256" key="1">
    <source>
        <dbReference type="ARBA" id="ARBA00004651"/>
    </source>
</evidence>